<dbReference type="EMBL" id="CP001899">
    <property type="protein sequence ID" value="ADC64771.1"/>
    <property type="molecule type" value="Genomic_DNA"/>
</dbReference>
<gene>
    <name evidence="3" type="ordered locus">Ferp_0599</name>
</gene>
<dbReference type="Gene3D" id="3.90.230.10">
    <property type="entry name" value="Creatinase/methionine aminopeptidase superfamily"/>
    <property type="match status" value="1"/>
</dbReference>
<dbReference type="STRING" id="589924.Ferp_0599"/>
<dbReference type="SUPFAM" id="SSF53092">
    <property type="entry name" value="Creatinase/prolidase N-terminal domain"/>
    <property type="match status" value="1"/>
</dbReference>
<keyword evidence="4" id="KW-1185">Reference proteome</keyword>
<dbReference type="InterPro" id="IPR000587">
    <property type="entry name" value="Creatinase_N"/>
</dbReference>
<accession>D3S3D8</accession>
<evidence type="ECO:0000259" key="1">
    <source>
        <dbReference type="Pfam" id="PF00557"/>
    </source>
</evidence>
<reference evidence="3 4" key="2">
    <citation type="journal article" date="2011" name="Stand. Genomic Sci.">
        <title>Complete genome sequence of Ferroglobus placidus AEDII12DO.</title>
        <authorList>
            <person name="Anderson I."/>
            <person name="Risso C."/>
            <person name="Holmes D."/>
            <person name="Lucas S."/>
            <person name="Copeland A."/>
            <person name="Lapidus A."/>
            <person name="Cheng J.F."/>
            <person name="Bruce D."/>
            <person name="Goodwin L."/>
            <person name="Pitluck S."/>
            <person name="Saunders E."/>
            <person name="Brettin T."/>
            <person name="Detter J.C."/>
            <person name="Han C."/>
            <person name="Tapia R."/>
            <person name="Larimer F."/>
            <person name="Land M."/>
            <person name="Hauser L."/>
            <person name="Woyke T."/>
            <person name="Lovley D."/>
            <person name="Kyrpides N."/>
            <person name="Ivanova N."/>
        </authorList>
    </citation>
    <scope>NUCLEOTIDE SEQUENCE [LARGE SCALE GENOMIC DNA]</scope>
    <source>
        <strain evidence="4">DSM 10642 / AEDII12DO</strain>
    </source>
</reference>
<organism evidence="3 4">
    <name type="scientific">Ferroglobus placidus (strain DSM 10642 / AEDII12DO)</name>
    <dbReference type="NCBI Taxonomy" id="589924"/>
    <lineage>
        <taxon>Archaea</taxon>
        <taxon>Methanobacteriati</taxon>
        <taxon>Methanobacteriota</taxon>
        <taxon>Archaeoglobi</taxon>
        <taxon>Archaeoglobales</taxon>
        <taxon>Archaeoglobaceae</taxon>
        <taxon>Ferroglobus</taxon>
    </lineage>
</organism>
<dbReference type="AlphaFoldDB" id="D3S3D8"/>
<feature type="domain" description="Creatinase N-terminal" evidence="2">
    <location>
        <begin position="5"/>
        <end position="119"/>
    </location>
</feature>
<dbReference type="SUPFAM" id="SSF55920">
    <property type="entry name" value="Creatinase/aminopeptidase"/>
    <property type="match status" value="1"/>
</dbReference>
<dbReference type="OrthoDB" id="1346at2157"/>
<dbReference type="PaxDb" id="589924-Ferp_0599"/>
<reference evidence="4" key="1">
    <citation type="submission" date="2010-02" db="EMBL/GenBank/DDBJ databases">
        <title>Complete sequence of Ferroglobus placidus DSM 10642.</title>
        <authorList>
            <consortium name="US DOE Joint Genome Institute"/>
            <person name="Lucas S."/>
            <person name="Copeland A."/>
            <person name="Lapidus A."/>
            <person name="Cheng J.-F."/>
            <person name="Bruce D."/>
            <person name="Goodwin L."/>
            <person name="Pitluck S."/>
            <person name="Saunders E."/>
            <person name="Brettin T."/>
            <person name="Detter J.C."/>
            <person name="Han C."/>
            <person name="Tapia R."/>
            <person name="Larimer F."/>
            <person name="Land M."/>
            <person name="Hauser L."/>
            <person name="Kyrpides N."/>
            <person name="Ivanova N."/>
            <person name="Holmes D."/>
            <person name="Lovley D."/>
            <person name="Kyrpides N."/>
            <person name="Anderson I.J."/>
            <person name="Woyke T."/>
        </authorList>
    </citation>
    <scope>NUCLEOTIDE SEQUENCE [LARGE SCALE GENOMIC DNA]</scope>
    <source>
        <strain evidence="4">DSM 10642 / AEDII12DO</strain>
    </source>
</reference>
<protein>
    <submittedName>
        <fullName evidence="3">Peptidase M24</fullName>
    </submittedName>
</protein>
<dbReference type="HOGENOM" id="CLU_017266_10_0_2"/>
<dbReference type="PANTHER" id="PTHR46112">
    <property type="entry name" value="AMINOPEPTIDASE"/>
    <property type="match status" value="1"/>
</dbReference>
<dbReference type="GeneID" id="8778101"/>
<dbReference type="Pfam" id="PF00557">
    <property type="entry name" value="Peptidase_M24"/>
    <property type="match status" value="1"/>
</dbReference>
<proteinExistence type="predicted"/>
<dbReference type="RefSeq" id="WP_012965117.1">
    <property type="nucleotide sequence ID" value="NC_013849.1"/>
</dbReference>
<dbReference type="InterPro" id="IPR000994">
    <property type="entry name" value="Pept_M24"/>
</dbReference>
<evidence type="ECO:0000313" key="3">
    <source>
        <dbReference type="EMBL" id="ADC64771.1"/>
    </source>
</evidence>
<dbReference type="PANTHER" id="PTHR46112:SF2">
    <property type="entry name" value="XAA-PRO AMINOPEPTIDASE P-RELATED"/>
    <property type="match status" value="1"/>
</dbReference>
<dbReference type="InterPro" id="IPR029149">
    <property type="entry name" value="Creatin/AminoP/Spt16_N"/>
</dbReference>
<evidence type="ECO:0000259" key="2">
    <source>
        <dbReference type="Pfam" id="PF01321"/>
    </source>
</evidence>
<dbReference type="eggNOG" id="arCOG01000">
    <property type="taxonomic scope" value="Archaea"/>
</dbReference>
<name>D3S3D8_FERPA</name>
<dbReference type="InterPro" id="IPR050659">
    <property type="entry name" value="Peptidase_M24B"/>
</dbReference>
<evidence type="ECO:0000313" key="4">
    <source>
        <dbReference type="Proteomes" id="UP000002613"/>
    </source>
</evidence>
<dbReference type="KEGG" id="fpl:Ferp_0599"/>
<dbReference type="Proteomes" id="UP000002613">
    <property type="component" value="Chromosome"/>
</dbReference>
<feature type="domain" description="Peptidase M24" evidence="1">
    <location>
        <begin position="127"/>
        <end position="356"/>
    </location>
</feature>
<dbReference type="Gene3D" id="3.40.350.10">
    <property type="entry name" value="Creatinase/prolidase N-terminal domain"/>
    <property type="match status" value="1"/>
</dbReference>
<dbReference type="Pfam" id="PF01321">
    <property type="entry name" value="Creatinase_N"/>
    <property type="match status" value="1"/>
</dbReference>
<sequence>MREKRIDNLREVLERRNLDVALVLYHLNVYYFNATAQLGALIVPREGDPVFYVIRDYERAKEESEFKCVKVKSFGEILSKVKGQRVGVDLSLVNGKILSRLSGMSFEDITDEILRLRMVKDEEEIKLVEKAVNMCCEVLEKVPEILKDGMREFELAAKLECELKMLGHDGYLEGRNFDYLPNVVVASSGSAKPSKLSAVTAGAGMSAACPIGSGKKRMRRGDVVWIDIGGRVEGYSSDVTRCFTIGKADESVYETYERLKELYENCLKMMREGIEVGEFFRKAFELAKELEIFDGFMGRVEKMKFVGHGIGLNIDEYPVLGDFKEKLKRNVVVAFEPKVILEDFTGLGIESDVLIGEKAEVLDKITFELVEC</sequence>
<dbReference type="InterPro" id="IPR036005">
    <property type="entry name" value="Creatinase/aminopeptidase-like"/>
</dbReference>